<reference evidence="1 2" key="1">
    <citation type="submission" date="2017-03" db="EMBL/GenBank/DDBJ databases">
        <authorList>
            <person name="Afonso C.L."/>
            <person name="Miller P.J."/>
            <person name="Scott M.A."/>
            <person name="Spackman E."/>
            <person name="Goraichik I."/>
            <person name="Dimitrov K.M."/>
            <person name="Suarez D.L."/>
            <person name="Swayne D.E."/>
        </authorList>
    </citation>
    <scope>NUCLEOTIDE SEQUENCE [LARGE SCALE GENOMIC DNA]</scope>
    <source>
        <strain evidence="1 2">CECT 7023</strain>
    </source>
</reference>
<evidence type="ECO:0008006" key="3">
    <source>
        <dbReference type="Google" id="ProtNLM"/>
    </source>
</evidence>
<organism evidence="1 2">
    <name type="scientific">Roseisalinus antarcticus</name>
    <dbReference type="NCBI Taxonomy" id="254357"/>
    <lineage>
        <taxon>Bacteria</taxon>
        <taxon>Pseudomonadati</taxon>
        <taxon>Pseudomonadota</taxon>
        <taxon>Alphaproteobacteria</taxon>
        <taxon>Rhodobacterales</taxon>
        <taxon>Roseobacteraceae</taxon>
        <taxon>Roseisalinus</taxon>
    </lineage>
</organism>
<dbReference type="OrthoDB" id="5508973at2"/>
<name>A0A1Y5RLM8_9RHOB</name>
<dbReference type="AlphaFoldDB" id="A0A1Y5RLM8"/>
<protein>
    <recommendedName>
        <fullName evidence="3">Topology modulation protein</fullName>
    </recommendedName>
</protein>
<evidence type="ECO:0000313" key="1">
    <source>
        <dbReference type="EMBL" id="SLN17648.1"/>
    </source>
</evidence>
<dbReference type="EMBL" id="FWFZ01000001">
    <property type="protein sequence ID" value="SLN17648.1"/>
    <property type="molecule type" value="Genomic_DNA"/>
</dbReference>
<dbReference type="RefSeq" id="WP_085877246.1">
    <property type="nucleotide sequence ID" value="NZ_FWFZ01000001.1"/>
</dbReference>
<sequence>MSARVYITGGSGTGTTTLGRAMAEALNVPLLDTDDFYWLPTPSPFTVKRPAAERVALMTAAQGQGGWVVAGSADGWGDAVIAAADLIVFLRLRTAMRMMRLREREALRFGPRILPGGDMERTHRAFLDWAAAYDNLYFGGRSLHRHLSWLSTQTAPILELAGDLPTADQVAASLHKLSSGSVPEAESGLG</sequence>
<dbReference type="Gene3D" id="3.40.50.300">
    <property type="entry name" value="P-loop containing nucleotide triphosphate hydrolases"/>
    <property type="match status" value="1"/>
</dbReference>
<dbReference type="SUPFAM" id="SSF52540">
    <property type="entry name" value="P-loop containing nucleoside triphosphate hydrolases"/>
    <property type="match status" value="1"/>
</dbReference>
<evidence type="ECO:0000313" key="2">
    <source>
        <dbReference type="Proteomes" id="UP000193900"/>
    </source>
</evidence>
<dbReference type="NCBIfam" id="NF004861">
    <property type="entry name" value="PRK06217.1"/>
    <property type="match status" value="1"/>
</dbReference>
<gene>
    <name evidence="1" type="ORF">ROA7023_00329</name>
</gene>
<dbReference type="InterPro" id="IPR052922">
    <property type="entry name" value="Cytidylate_Kinase-2"/>
</dbReference>
<dbReference type="PANTHER" id="PTHR37816">
    <property type="entry name" value="YALI0E33011P"/>
    <property type="match status" value="1"/>
</dbReference>
<dbReference type="Proteomes" id="UP000193900">
    <property type="component" value="Unassembled WGS sequence"/>
</dbReference>
<accession>A0A1Y5RLM8</accession>
<keyword evidence="2" id="KW-1185">Reference proteome</keyword>
<dbReference type="InterPro" id="IPR027417">
    <property type="entry name" value="P-loop_NTPase"/>
</dbReference>
<dbReference type="PANTHER" id="PTHR37816:SF2">
    <property type="entry name" value="DNA TOPOLOGY MODULATION PROTEIN FLAR-RELATED PROTEIN"/>
    <property type="match status" value="1"/>
</dbReference>
<proteinExistence type="predicted"/>